<proteinExistence type="predicted"/>
<evidence type="ECO:0000313" key="2">
    <source>
        <dbReference type="Proteomes" id="UP001283361"/>
    </source>
</evidence>
<dbReference type="AlphaFoldDB" id="A0AAE1E7A2"/>
<reference evidence="1" key="1">
    <citation type="journal article" date="2023" name="G3 (Bethesda)">
        <title>A reference genome for the long-term kleptoplast-retaining sea slug Elysia crispata morphotype clarki.</title>
        <authorList>
            <person name="Eastman K.E."/>
            <person name="Pendleton A.L."/>
            <person name="Shaikh M.A."/>
            <person name="Suttiyut T."/>
            <person name="Ogas R."/>
            <person name="Tomko P."/>
            <person name="Gavelis G."/>
            <person name="Widhalm J.R."/>
            <person name="Wisecaver J.H."/>
        </authorList>
    </citation>
    <scope>NUCLEOTIDE SEQUENCE</scope>
    <source>
        <strain evidence="1">ECLA1</strain>
    </source>
</reference>
<dbReference type="EMBL" id="JAWDGP010000819">
    <property type="protein sequence ID" value="KAK3797009.1"/>
    <property type="molecule type" value="Genomic_DNA"/>
</dbReference>
<keyword evidence="2" id="KW-1185">Reference proteome</keyword>
<organism evidence="1 2">
    <name type="scientific">Elysia crispata</name>
    <name type="common">lettuce slug</name>
    <dbReference type="NCBI Taxonomy" id="231223"/>
    <lineage>
        <taxon>Eukaryota</taxon>
        <taxon>Metazoa</taxon>
        <taxon>Spiralia</taxon>
        <taxon>Lophotrochozoa</taxon>
        <taxon>Mollusca</taxon>
        <taxon>Gastropoda</taxon>
        <taxon>Heterobranchia</taxon>
        <taxon>Euthyneura</taxon>
        <taxon>Panpulmonata</taxon>
        <taxon>Sacoglossa</taxon>
        <taxon>Placobranchoidea</taxon>
        <taxon>Plakobranchidae</taxon>
        <taxon>Elysia</taxon>
    </lineage>
</organism>
<evidence type="ECO:0000313" key="1">
    <source>
        <dbReference type="EMBL" id="KAK3797009.1"/>
    </source>
</evidence>
<sequence length="149" mass="16813">MLPIVVLRRLARDPLTENNLWSVDGYGLNSKPFVGSVWSIEEWTVHLFSGRTPTSVVSRGIRFGFETIHRFGVVKRGMDCPPLLGSYSYLSVTCHGQYQVPTGRSSRVDCPLPFIREAVTKVVTHPTFHHSEADHHLWRSASLTRIISP</sequence>
<dbReference type="Proteomes" id="UP001283361">
    <property type="component" value="Unassembled WGS sequence"/>
</dbReference>
<name>A0AAE1E7A2_9GAST</name>
<accession>A0AAE1E7A2</accession>
<protein>
    <submittedName>
        <fullName evidence="1">Uncharacterized protein</fullName>
    </submittedName>
</protein>
<gene>
    <name evidence="1" type="ORF">RRG08_055065</name>
</gene>
<comment type="caution">
    <text evidence="1">The sequence shown here is derived from an EMBL/GenBank/DDBJ whole genome shotgun (WGS) entry which is preliminary data.</text>
</comment>